<name>A0A835L754_SPOEX</name>
<accession>A0A835L754</accession>
<dbReference type="Proteomes" id="UP000648187">
    <property type="component" value="Unassembled WGS sequence"/>
</dbReference>
<keyword evidence="2" id="KW-1185">Reference proteome</keyword>
<protein>
    <submittedName>
        <fullName evidence="1">Uncharacterized protein</fullName>
    </submittedName>
</protein>
<reference evidence="1" key="1">
    <citation type="submission" date="2020-08" db="EMBL/GenBank/DDBJ databases">
        <title>Spodoptera exigua strain:BAW_Kor-Di-RS1 Genome sequencing and assembly.</title>
        <authorList>
            <person name="Kim J."/>
            <person name="Nam H.Y."/>
            <person name="Kwon M."/>
            <person name="Choi J.H."/>
            <person name="Cho S.R."/>
            <person name="Kim G.-H."/>
        </authorList>
    </citation>
    <scope>NUCLEOTIDE SEQUENCE</scope>
    <source>
        <strain evidence="1">BAW_Kor-Di-RS1</strain>
        <tissue evidence="1">Whole-body</tissue>
    </source>
</reference>
<evidence type="ECO:0000313" key="2">
    <source>
        <dbReference type="Proteomes" id="UP000648187"/>
    </source>
</evidence>
<gene>
    <name evidence="1" type="ORF">HW555_004845</name>
</gene>
<dbReference type="AlphaFoldDB" id="A0A835L754"/>
<dbReference type="EMBL" id="JACKWZ010000057">
    <property type="protein sequence ID" value="KAF9418312.1"/>
    <property type="molecule type" value="Genomic_DNA"/>
</dbReference>
<sequence>MRSMLYCQWNAIWCSIEITSLLDGPWGPSQAHLIVRNHHFVLKDMTEILSQLAFNPSYSVSTIRFEIIKNFKIRNLNDTDMQIPLPRPFINS</sequence>
<organism evidence="1 2">
    <name type="scientific">Spodoptera exigua</name>
    <name type="common">Beet armyworm</name>
    <name type="synonym">Noctua fulgens</name>
    <dbReference type="NCBI Taxonomy" id="7107"/>
    <lineage>
        <taxon>Eukaryota</taxon>
        <taxon>Metazoa</taxon>
        <taxon>Ecdysozoa</taxon>
        <taxon>Arthropoda</taxon>
        <taxon>Hexapoda</taxon>
        <taxon>Insecta</taxon>
        <taxon>Pterygota</taxon>
        <taxon>Neoptera</taxon>
        <taxon>Endopterygota</taxon>
        <taxon>Lepidoptera</taxon>
        <taxon>Glossata</taxon>
        <taxon>Ditrysia</taxon>
        <taxon>Noctuoidea</taxon>
        <taxon>Noctuidae</taxon>
        <taxon>Amphipyrinae</taxon>
        <taxon>Spodoptera</taxon>
    </lineage>
</organism>
<proteinExistence type="predicted"/>
<evidence type="ECO:0000313" key="1">
    <source>
        <dbReference type="EMBL" id="KAF9418312.1"/>
    </source>
</evidence>
<comment type="caution">
    <text evidence="1">The sequence shown here is derived from an EMBL/GenBank/DDBJ whole genome shotgun (WGS) entry which is preliminary data.</text>
</comment>